<dbReference type="Gene3D" id="3.30.70.20">
    <property type="match status" value="1"/>
</dbReference>
<keyword evidence="3" id="KW-1185">Reference proteome</keyword>
<dbReference type="PROSITE" id="PS51379">
    <property type="entry name" value="4FE4S_FER_2"/>
    <property type="match status" value="1"/>
</dbReference>
<dbReference type="EMBL" id="WJBE01000001">
    <property type="protein sequence ID" value="MBC3898054.1"/>
    <property type="molecule type" value="Genomic_DNA"/>
</dbReference>
<protein>
    <recommendedName>
        <fullName evidence="1">4Fe-4S ferredoxin-type domain-containing protein</fullName>
    </recommendedName>
</protein>
<reference evidence="2 3" key="1">
    <citation type="journal article" date="2020" name="mSystems">
        <title>Defining Genomic and Predicted Metabolic Features of the Acetobacterium Genus.</title>
        <authorList>
            <person name="Ross D.E."/>
            <person name="Marshall C.W."/>
            <person name="Gulliver D."/>
            <person name="May H.D."/>
            <person name="Norman R.S."/>
        </authorList>
    </citation>
    <scope>NUCLEOTIDE SEQUENCE [LARGE SCALE GENOMIC DNA]</scope>
    <source>
        <strain evidence="2 3">DSM 4132</strain>
    </source>
</reference>
<feature type="domain" description="4Fe-4S ferredoxin-type" evidence="1">
    <location>
        <begin position="20"/>
        <end position="49"/>
    </location>
</feature>
<comment type="caution">
    <text evidence="2">The sequence shown here is derived from an EMBL/GenBank/DDBJ whole genome shotgun (WGS) entry which is preliminary data.</text>
</comment>
<dbReference type="InterPro" id="IPR017896">
    <property type="entry name" value="4Fe4S_Fe-S-bd"/>
</dbReference>
<sequence>MSASPHVVHEKTTGFPTKFRGIKINEKCIGCNQCKEQCDAKLFKAIVRDENGSCFINNNYCDVCGDCTLAWPMSAIDSYSK</sequence>
<proteinExistence type="predicted"/>
<dbReference type="RefSeq" id="WP_186892820.1">
    <property type="nucleotide sequence ID" value="NZ_WJBE01000001.1"/>
</dbReference>
<organism evidence="2 3">
    <name type="scientific">Acetobacterium malicum</name>
    <dbReference type="NCBI Taxonomy" id="52692"/>
    <lineage>
        <taxon>Bacteria</taxon>
        <taxon>Bacillati</taxon>
        <taxon>Bacillota</taxon>
        <taxon>Clostridia</taxon>
        <taxon>Eubacteriales</taxon>
        <taxon>Eubacteriaceae</taxon>
        <taxon>Acetobacterium</taxon>
    </lineage>
</organism>
<evidence type="ECO:0000259" key="1">
    <source>
        <dbReference type="PROSITE" id="PS51379"/>
    </source>
</evidence>
<evidence type="ECO:0000313" key="3">
    <source>
        <dbReference type="Proteomes" id="UP000622405"/>
    </source>
</evidence>
<dbReference type="SUPFAM" id="SSF54862">
    <property type="entry name" value="4Fe-4S ferredoxins"/>
    <property type="match status" value="1"/>
</dbReference>
<accession>A0ABR6YSA4</accession>
<dbReference type="Proteomes" id="UP000622405">
    <property type="component" value="Unassembled WGS sequence"/>
</dbReference>
<gene>
    <name evidence="2" type="ORF">GH811_00310</name>
</gene>
<name>A0ABR6YSA4_9FIRM</name>
<evidence type="ECO:0000313" key="2">
    <source>
        <dbReference type="EMBL" id="MBC3898054.1"/>
    </source>
</evidence>